<dbReference type="EC" id="5.1.3.3" evidence="5"/>
<accession>A0A2T0BLX5</accession>
<evidence type="ECO:0000256" key="1">
    <source>
        <dbReference type="ARBA" id="ARBA00005028"/>
    </source>
</evidence>
<dbReference type="UniPathway" id="UPA00242"/>
<dbReference type="GO" id="GO:0005737">
    <property type="term" value="C:cytoplasm"/>
    <property type="evidence" value="ECO:0007669"/>
    <property type="project" value="TreeGrafter"/>
</dbReference>
<feature type="active site" description="Proton acceptor" evidence="6">
    <location>
        <position position="309"/>
    </location>
</feature>
<protein>
    <recommendedName>
        <fullName evidence="5">Aldose 1-epimerase</fullName>
        <ecNumber evidence="5">5.1.3.3</ecNumber>
    </recommendedName>
</protein>
<evidence type="ECO:0000313" key="10">
    <source>
        <dbReference type="Proteomes" id="UP000237798"/>
    </source>
</evidence>
<keyword evidence="3 5" id="KW-0413">Isomerase</keyword>
<proteinExistence type="inferred from homology"/>
<dbReference type="InterPro" id="IPR047215">
    <property type="entry name" value="Galactose_mutarotase-like"/>
</dbReference>
<keyword evidence="4 5" id="KW-0119">Carbohydrate metabolism</keyword>
<dbReference type="GO" id="GO:0033499">
    <property type="term" value="P:galactose catabolic process via UDP-galactose, Leloir pathway"/>
    <property type="evidence" value="ECO:0007669"/>
    <property type="project" value="TreeGrafter"/>
</dbReference>
<dbReference type="EMBL" id="PVXP01000030">
    <property type="protein sequence ID" value="PRR84890.1"/>
    <property type="molecule type" value="Genomic_DNA"/>
</dbReference>
<dbReference type="OrthoDB" id="9779408at2"/>
<evidence type="ECO:0000256" key="2">
    <source>
        <dbReference type="ARBA" id="ARBA00006206"/>
    </source>
</evidence>
<dbReference type="RefSeq" id="WP_106009784.1">
    <property type="nucleotide sequence ID" value="NZ_JALCPJ010000036.1"/>
</dbReference>
<keyword evidence="10" id="KW-1185">Reference proteome</keyword>
<dbReference type="Gene3D" id="2.70.98.10">
    <property type="match status" value="1"/>
</dbReference>
<dbReference type="InterPro" id="IPR011013">
    <property type="entry name" value="Gal_mutarotase_sf_dom"/>
</dbReference>
<evidence type="ECO:0000256" key="7">
    <source>
        <dbReference type="PIRSR" id="PIRSR005096-2"/>
    </source>
</evidence>
<feature type="binding site" evidence="7">
    <location>
        <position position="250"/>
    </location>
    <ligand>
        <name>beta-D-galactose</name>
        <dbReference type="ChEBI" id="CHEBI:27667"/>
    </ligand>
</feature>
<feature type="binding site" evidence="8">
    <location>
        <begin position="179"/>
        <end position="181"/>
    </location>
    <ligand>
        <name>beta-D-galactose</name>
        <dbReference type="ChEBI" id="CHEBI:27667"/>
    </ligand>
</feature>
<dbReference type="PIRSF" id="PIRSF005096">
    <property type="entry name" value="GALM"/>
    <property type="match status" value="1"/>
</dbReference>
<dbReference type="GO" id="GO:0006006">
    <property type="term" value="P:glucose metabolic process"/>
    <property type="evidence" value="ECO:0007669"/>
    <property type="project" value="TreeGrafter"/>
</dbReference>
<feature type="active site" description="Proton donor" evidence="6">
    <location>
        <position position="179"/>
    </location>
</feature>
<dbReference type="AlphaFoldDB" id="A0A2T0BLX5"/>
<comment type="pathway">
    <text evidence="1 5">Carbohydrate metabolism; hexose metabolism.</text>
</comment>
<dbReference type="InterPro" id="IPR014718">
    <property type="entry name" value="GH-type_carb-bd"/>
</dbReference>
<gene>
    <name evidence="9" type="ORF">CLLU_21590</name>
</gene>
<organism evidence="9 10">
    <name type="scientific">Clostridium luticellarii</name>
    <dbReference type="NCBI Taxonomy" id="1691940"/>
    <lineage>
        <taxon>Bacteria</taxon>
        <taxon>Bacillati</taxon>
        <taxon>Bacillota</taxon>
        <taxon>Clostridia</taxon>
        <taxon>Eubacteriales</taxon>
        <taxon>Clostridiaceae</taxon>
        <taxon>Clostridium</taxon>
    </lineage>
</organism>
<dbReference type="InterPro" id="IPR008183">
    <property type="entry name" value="Aldose_1/G6P_1-epimerase"/>
</dbReference>
<name>A0A2T0BLX5_9CLOT</name>
<dbReference type="Pfam" id="PF01263">
    <property type="entry name" value="Aldose_epim"/>
    <property type="match status" value="1"/>
</dbReference>
<sequence>MIERSILGSFDGNKIYKYTMENRNKTRVSCISYGAALTEIIVPDKFNNFSNILLSFDDLESYVNDKAMFLGAAIGPVAGRIANGSFKINGSNYKVFKNESNNTLHGGSHGFNTLLWHSKTIKAKKSDSIIFYRTITTKEDSFPGTRNIEIMYTLNDNNDLLIRFSGMSNEDTLFNPTVHSYFNLNNDISELLSGHFLRVNASHYAETDNDLLPTGFLKEVSKTLFDFRQAKNLEEILNKLKSELNINGLDHPFNIDDKNTVCLVNTNTGRRLDIESDRNGLIAYTLNAVNGIWKIHGQNAIPHMGIALEPQTLPDAINHANFGNIILPCNAKKDYNIKYHFSLI</sequence>
<evidence type="ECO:0000313" key="9">
    <source>
        <dbReference type="EMBL" id="PRR84890.1"/>
    </source>
</evidence>
<evidence type="ECO:0000256" key="3">
    <source>
        <dbReference type="ARBA" id="ARBA00023235"/>
    </source>
</evidence>
<dbReference type="GO" id="GO:0004034">
    <property type="term" value="F:aldose 1-epimerase activity"/>
    <property type="evidence" value="ECO:0007669"/>
    <property type="project" value="UniProtKB-EC"/>
</dbReference>
<comment type="caution">
    <text evidence="9">The sequence shown here is derived from an EMBL/GenBank/DDBJ whole genome shotgun (WGS) entry which is preliminary data.</text>
</comment>
<reference evidence="9 10" key="1">
    <citation type="submission" date="2018-03" db="EMBL/GenBank/DDBJ databases">
        <title>Genome sequence of Clostridium luticellarii DSM 29923.</title>
        <authorList>
            <person name="Poehlein A."/>
            <person name="Daniel R."/>
        </authorList>
    </citation>
    <scope>NUCLEOTIDE SEQUENCE [LARGE SCALE GENOMIC DNA]</scope>
    <source>
        <strain evidence="9 10">DSM 29923</strain>
    </source>
</reference>
<dbReference type="SUPFAM" id="SSF74650">
    <property type="entry name" value="Galactose mutarotase-like"/>
    <property type="match status" value="1"/>
</dbReference>
<dbReference type="Proteomes" id="UP000237798">
    <property type="component" value="Unassembled WGS sequence"/>
</dbReference>
<evidence type="ECO:0000256" key="6">
    <source>
        <dbReference type="PIRSR" id="PIRSR005096-1"/>
    </source>
</evidence>
<evidence type="ECO:0000256" key="5">
    <source>
        <dbReference type="PIRNR" id="PIRNR005096"/>
    </source>
</evidence>
<dbReference type="InterPro" id="IPR015443">
    <property type="entry name" value="Aldose_1-epimerase"/>
</dbReference>
<dbReference type="CDD" id="cd09019">
    <property type="entry name" value="galactose_mutarotase_like"/>
    <property type="match status" value="1"/>
</dbReference>
<comment type="catalytic activity">
    <reaction evidence="5">
        <text>alpha-D-glucose = beta-D-glucose</text>
        <dbReference type="Rhea" id="RHEA:10264"/>
        <dbReference type="ChEBI" id="CHEBI:15903"/>
        <dbReference type="ChEBI" id="CHEBI:17925"/>
        <dbReference type="EC" id="5.1.3.3"/>
    </reaction>
</comment>
<evidence type="ECO:0000256" key="4">
    <source>
        <dbReference type="ARBA" id="ARBA00023277"/>
    </source>
</evidence>
<dbReference type="PANTHER" id="PTHR10091">
    <property type="entry name" value="ALDOSE-1-EPIMERASE"/>
    <property type="match status" value="1"/>
</dbReference>
<dbReference type="GO" id="GO:0030246">
    <property type="term" value="F:carbohydrate binding"/>
    <property type="evidence" value="ECO:0007669"/>
    <property type="project" value="InterPro"/>
</dbReference>
<evidence type="ECO:0000256" key="8">
    <source>
        <dbReference type="PIRSR" id="PIRSR005096-3"/>
    </source>
</evidence>
<comment type="similarity">
    <text evidence="2 5">Belongs to the aldose epimerase family.</text>
</comment>
<dbReference type="PANTHER" id="PTHR10091:SF0">
    <property type="entry name" value="GALACTOSE MUTAROTASE"/>
    <property type="match status" value="1"/>
</dbReference>